<feature type="binding site" evidence="8">
    <location>
        <position position="131"/>
    </location>
    <ligand>
        <name>phosphoenolpyruvate</name>
        <dbReference type="ChEBI" id="CHEBI:58702"/>
    </ligand>
</feature>
<feature type="binding site" evidence="8">
    <location>
        <position position="31"/>
    </location>
    <ligand>
        <name>3-phosphoshikimate</name>
        <dbReference type="ChEBI" id="CHEBI:145989"/>
    </ligand>
</feature>
<dbReference type="InterPro" id="IPR006264">
    <property type="entry name" value="EPSP_synthase"/>
</dbReference>
<dbReference type="CDD" id="cd01556">
    <property type="entry name" value="EPSP_synthase"/>
    <property type="match status" value="1"/>
</dbReference>
<comment type="subcellular location">
    <subcellularLocation>
        <location evidence="8">Cytoplasm</location>
    </subcellularLocation>
</comment>
<feature type="binding site" evidence="8">
    <location>
        <position position="178"/>
    </location>
    <ligand>
        <name>3-phosphoshikimate</name>
        <dbReference type="ChEBI" id="CHEBI:145989"/>
    </ligand>
</feature>
<protein>
    <recommendedName>
        <fullName evidence="8">3-phosphoshikimate 1-carboxyvinyltransferase</fullName>
        <ecNumber evidence="8">2.5.1.19</ecNumber>
    </recommendedName>
    <alternativeName>
        <fullName evidence="8">5-enolpyruvylshikimate-3-phosphate synthase</fullName>
        <shortName evidence="8">EPSP synthase</shortName>
        <shortName evidence="8">EPSPS</shortName>
    </alternativeName>
</protein>
<dbReference type="EMBL" id="QZKI01000087">
    <property type="protein sequence ID" value="RJP68999.1"/>
    <property type="molecule type" value="Genomic_DNA"/>
</dbReference>
<feature type="binding site" evidence="8">
    <location>
        <position position="399"/>
    </location>
    <ligand>
        <name>phosphoenolpyruvate</name>
        <dbReference type="ChEBI" id="CHEBI:58702"/>
    </ligand>
</feature>
<evidence type="ECO:0000256" key="7">
    <source>
        <dbReference type="ARBA" id="ARBA00044633"/>
    </source>
</evidence>
<feature type="binding site" evidence="8">
    <location>
        <position position="353"/>
    </location>
    <ligand>
        <name>3-phosphoshikimate</name>
        <dbReference type="ChEBI" id="CHEBI:145989"/>
    </ligand>
</feature>
<feature type="binding site" evidence="8">
    <location>
        <position position="178"/>
    </location>
    <ligand>
        <name>phosphoenolpyruvate</name>
        <dbReference type="ChEBI" id="CHEBI:58702"/>
    </ligand>
</feature>
<proteinExistence type="inferred from homology"/>
<dbReference type="PANTHER" id="PTHR21090:SF5">
    <property type="entry name" value="PENTAFUNCTIONAL AROM POLYPEPTIDE"/>
    <property type="match status" value="1"/>
</dbReference>
<dbReference type="AlphaFoldDB" id="A0A419EWJ4"/>
<evidence type="ECO:0000256" key="8">
    <source>
        <dbReference type="HAMAP-Rule" id="MF_00210"/>
    </source>
</evidence>
<dbReference type="PIRSF" id="PIRSF000505">
    <property type="entry name" value="EPSPS"/>
    <property type="match status" value="1"/>
</dbReference>
<organism evidence="10 11">
    <name type="scientific">Candidatus Abyssobacteria bacterium SURF_17</name>
    <dbReference type="NCBI Taxonomy" id="2093361"/>
    <lineage>
        <taxon>Bacteria</taxon>
        <taxon>Pseudomonadati</taxon>
        <taxon>Candidatus Hydrogenedentota</taxon>
        <taxon>Candidatus Abyssobacteria</taxon>
    </lineage>
</organism>
<feature type="binding site" evidence="8">
    <location>
        <position position="176"/>
    </location>
    <ligand>
        <name>3-phosphoshikimate</name>
        <dbReference type="ChEBI" id="CHEBI:145989"/>
    </ligand>
</feature>
<keyword evidence="6 8" id="KW-0057">Aromatic amino acid biosynthesis</keyword>
<accession>A0A419EWJ4</accession>
<evidence type="ECO:0000313" key="11">
    <source>
        <dbReference type="Proteomes" id="UP000285961"/>
    </source>
</evidence>
<keyword evidence="4 8" id="KW-0028">Amino-acid biosynthesis</keyword>
<reference evidence="10 11" key="1">
    <citation type="journal article" date="2017" name="ISME J.">
        <title>Energy and carbon metabolisms in a deep terrestrial subsurface fluid microbial community.</title>
        <authorList>
            <person name="Momper L."/>
            <person name="Jungbluth S.P."/>
            <person name="Lee M.D."/>
            <person name="Amend J.P."/>
        </authorList>
    </citation>
    <scope>NUCLEOTIDE SEQUENCE [LARGE SCALE GENOMIC DNA]</scope>
    <source>
        <strain evidence="10">SURF_17</strain>
    </source>
</reference>
<dbReference type="GO" id="GO:0009073">
    <property type="term" value="P:aromatic amino acid family biosynthetic process"/>
    <property type="evidence" value="ECO:0007669"/>
    <property type="project" value="UniProtKB-KW"/>
</dbReference>
<dbReference type="Proteomes" id="UP000285961">
    <property type="component" value="Unassembled WGS sequence"/>
</dbReference>
<evidence type="ECO:0000259" key="9">
    <source>
        <dbReference type="Pfam" id="PF00275"/>
    </source>
</evidence>
<dbReference type="InterPro" id="IPR036968">
    <property type="entry name" value="Enolpyruvate_Tfrase_sf"/>
</dbReference>
<dbReference type="UniPathway" id="UPA00053">
    <property type="reaction ID" value="UER00089"/>
</dbReference>
<dbReference type="Pfam" id="PF00275">
    <property type="entry name" value="EPSP_synthase"/>
    <property type="match status" value="1"/>
</dbReference>
<evidence type="ECO:0000256" key="3">
    <source>
        <dbReference type="ARBA" id="ARBA00022490"/>
    </source>
</evidence>
<feature type="domain" description="Enolpyruvate transferase" evidence="9">
    <location>
        <begin position="16"/>
        <end position="432"/>
    </location>
</feature>
<gene>
    <name evidence="8 10" type="primary">aroA</name>
    <name evidence="10" type="ORF">C4532_11635</name>
</gene>
<dbReference type="InterPro" id="IPR001986">
    <property type="entry name" value="Enolpyruvate_Tfrase_dom"/>
</dbReference>
<feature type="binding site" evidence="8">
    <location>
        <position position="30"/>
    </location>
    <ligand>
        <name>3-phosphoshikimate</name>
        <dbReference type="ChEBI" id="CHEBI:145989"/>
    </ligand>
</feature>
<dbReference type="FunFam" id="3.65.10.10:FF:000005">
    <property type="entry name" value="3-phosphoshikimate 1-carboxyvinyltransferase"/>
    <property type="match status" value="1"/>
</dbReference>
<dbReference type="Gene3D" id="3.65.10.10">
    <property type="entry name" value="Enolpyruvate transferase domain"/>
    <property type="match status" value="2"/>
</dbReference>
<dbReference type="GO" id="GO:0005737">
    <property type="term" value="C:cytoplasm"/>
    <property type="evidence" value="ECO:0007669"/>
    <property type="project" value="UniProtKB-SubCell"/>
</dbReference>
<keyword evidence="5 8" id="KW-0808">Transferase</keyword>
<comment type="caution">
    <text evidence="8">Lacks conserved residue(s) required for the propagation of feature annotation.</text>
</comment>
<evidence type="ECO:0000256" key="5">
    <source>
        <dbReference type="ARBA" id="ARBA00022679"/>
    </source>
</evidence>
<comment type="similarity">
    <text evidence="2 8">Belongs to the EPSP synthase family.</text>
</comment>
<name>A0A419EWJ4_9BACT</name>
<feature type="binding site" evidence="8">
    <location>
        <position position="30"/>
    </location>
    <ligand>
        <name>phosphoenolpyruvate</name>
        <dbReference type="ChEBI" id="CHEBI:58702"/>
    </ligand>
</feature>
<dbReference type="SUPFAM" id="SSF55205">
    <property type="entry name" value="EPT/RTPC-like"/>
    <property type="match status" value="1"/>
</dbReference>
<evidence type="ECO:0000256" key="2">
    <source>
        <dbReference type="ARBA" id="ARBA00009948"/>
    </source>
</evidence>
<evidence type="ECO:0000256" key="1">
    <source>
        <dbReference type="ARBA" id="ARBA00004811"/>
    </source>
</evidence>
<keyword evidence="3 8" id="KW-0963">Cytoplasm</keyword>
<feature type="binding site" evidence="8">
    <location>
        <position position="357"/>
    </location>
    <ligand>
        <name>phosphoenolpyruvate</name>
        <dbReference type="ChEBI" id="CHEBI:58702"/>
    </ligand>
</feature>
<feature type="binding site" evidence="8">
    <location>
        <position position="35"/>
    </location>
    <ligand>
        <name>3-phosphoshikimate</name>
        <dbReference type="ChEBI" id="CHEBI:145989"/>
    </ligand>
</feature>
<dbReference type="InterPro" id="IPR013792">
    <property type="entry name" value="RNA3'P_cycl/enolpyr_Trfase_a/b"/>
</dbReference>
<evidence type="ECO:0000256" key="4">
    <source>
        <dbReference type="ARBA" id="ARBA00022605"/>
    </source>
</evidence>
<evidence type="ECO:0000313" key="10">
    <source>
        <dbReference type="EMBL" id="RJP68999.1"/>
    </source>
</evidence>
<dbReference type="GO" id="GO:0009423">
    <property type="term" value="P:chorismate biosynthetic process"/>
    <property type="evidence" value="ECO:0007669"/>
    <property type="project" value="UniProtKB-UniRule"/>
</dbReference>
<dbReference type="EC" id="2.5.1.19" evidence="8"/>
<dbReference type="InterPro" id="IPR023193">
    <property type="entry name" value="EPSP_synthase_CS"/>
</dbReference>
<dbReference type="PANTHER" id="PTHR21090">
    <property type="entry name" value="AROM/DEHYDROQUINATE SYNTHASE"/>
    <property type="match status" value="1"/>
</dbReference>
<comment type="subunit">
    <text evidence="8">Monomer.</text>
</comment>
<sequence>MATPATSVPPSVVVHPVHSLQGDIEVPPDKSISHRAILIGSLAEGRVVVSNFLRADDCLATLNAMRSLGVPIEDTESGQIVIEGVGLYGLEPPMSTIDCGNSGTTMRLLMGLLAAQKFSSRLTGDQYLRKRPMERVIKPLRQMGAQLRGQDGDRLAPIEIEGAPLKSIVYDSPIASAQVKSAILLAGLYCDGKTTVKEPYKSRDHTERMLHKFGVTVEVTELSASVTGPAQLKPAEITVPGDISSAAFLMAAAAIIPGSELLVRNVGLNRTRSGFIDVLKRMGAELSGADVADDGLNEPSGDVFIRGKERLKAVHIGASDIPRLIDEVPIIAVTALRAEGTTVIEGAGELRVKETDRLSALARNLSALDARIEEKPDGLIIPGPQRLRGGAVDSFGDHRTAMAMAVAGLFADAPVTVTDTDCVATSFPDFFKLLREVSVER</sequence>
<comment type="function">
    <text evidence="8">Catalyzes the transfer of the enolpyruvyl moiety of phosphoenolpyruvate (PEP) to the 5-hydroxyl of shikimate-3-phosphate (S3P) to produce enolpyruvyl shikimate-3-phosphate and inorganic phosphate.</text>
</comment>
<dbReference type="NCBIfam" id="TIGR01356">
    <property type="entry name" value="aroA"/>
    <property type="match status" value="1"/>
</dbReference>
<dbReference type="HAMAP" id="MF_00210">
    <property type="entry name" value="EPSP_synth"/>
    <property type="match status" value="1"/>
</dbReference>
<feature type="active site" description="Proton acceptor" evidence="8">
    <location>
        <position position="326"/>
    </location>
</feature>
<feature type="binding site" evidence="8">
    <location>
        <position position="326"/>
    </location>
    <ligand>
        <name>3-phosphoshikimate</name>
        <dbReference type="ChEBI" id="CHEBI:145989"/>
    </ligand>
</feature>
<dbReference type="GO" id="GO:0003866">
    <property type="term" value="F:3-phosphoshikimate 1-carboxyvinyltransferase activity"/>
    <property type="evidence" value="ECO:0007669"/>
    <property type="project" value="UniProtKB-UniRule"/>
</dbReference>
<comment type="pathway">
    <text evidence="1 8">Metabolic intermediate biosynthesis; chorismate biosynthesis; chorismate from D-erythrose 4-phosphate and phosphoenolpyruvate: step 6/7.</text>
</comment>
<comment type="catalytic activity">
    <reaction evidence="7">
        <text>3-phosphoshikimate + phosphoenolpyruvate = 5-O-(1-carboxyvinyl)-3-phosphoshikimate + phosphate</text>
        <dbReference type="Rhea" id="RHEA:21256"/>
        <dbReference type="ChEBI" id="CHEBI:43474"/>
        <dbReference type="ChEBI" id="CHEBI:57701"/>
        <dbReference type="ChEBI" id="CHEBI:58702"/>
        <dbReference type="ChEBI" id="CHEBI:145989"/>
        <dbReference type="EC" id="2.5.1.19"/>
    </reaction>
    <physiologicalReaction direction="left-to-right" evidence="7">
        <dbReference type="Rhea" id="RHEA:21257"/>
    </physiologicalReaction>
</comment>
<dbReference type="PROSITE" id="PS00104">
    <property type="entry name" value="EPSP_SYNTHASE_1"/>
    <property type="match status" value="1"/>
</dbReference>
<comment type="caution">
    <text evidence="10">The sequence shown here is derived from an EMBL/GenBank/DDBJ whole genome shotgun (WGS) entry which is preliminary data.</text>
</comment>
<feature type="binding site" evidence="8">
    <location>
        <position position="103"/>
    </location>
    <ligand>
        <name>phosphoenolpyruvate</name>
        <dbReference type="ChEBI" id="CHEBI:58702"/>
    </ligand>
</feature>
<evidence type="ECO:0000256" key="6">
    <source>
        <dbReference type="ARBA" id="ARBA00023141"/>
    </source>
</evidence>
<dbReference type="GO" id="GO:0008652">
    <property type="term" value="P:amino acid biosynthetic process"/>
    <property type="evidence" value="ECO:0007669"/>
    <property type="project" value="UniProtKB-KW"/>
</dbReference>